<dbReference type="AlphaFoldDB" id="A0A2T0Q2U8"/>
<sequence length="552" mass="60178">MRTVAELADELLDVLAAEEPLNEMLQDQPGHQDRLADPREEAERLLRERARRVADEAAAPAPPPGDALTLAVVRQQAEAVVVRLDARLVEFTMRGLSVSPLTQLLSNLPLLTPVGEPRHERAFLTRLAAIPGYLAAAAERHRQGVAAGRTPVARRVRDAVAYLDRHLSAPADDPLRRPPLSPTAAAERDRLLEGAVRPAFAAYRAVLAEEIAPHGRPDDRPGLCALPGGGAVYAALARTHTTTGHSPEELHRTGLELMERLDDEFAAIGARRYGAADGAETRRRIRADRTLLWPGAEEVLATARAAIARAERAAPDWFGRLPSRPVAVAATPPAEAPESSAAAYLPGAPDGSRPGTYYANTYLATERDRSPAEANAFHEGVPGHHMQISLTQELTGVHPLRRAAWVNAYMEGWALYSERLAEEMGLYSDDVARLGMLALETMRAARLVVDTGLHALGWSRRQVVEYLRANTVMPEVEVQQETDRYIESPGQALSYMVGRLEIQRLRARAEAELGAAFDIRAFHDTVLGSGPLPMPVLDGVLADWTRERAAAR</sequence>
<protein>
    <submittedName>
        <fullName evidence="1">Uncharacterized protein (DUF885 family)</fullName>
    </submittedName>
</protein>
<reference evidence="1 2" key="1">
    <citation type="submission" date="2018-03" db="EMBL/GenBank/DDBJ databases">
        <title>Genomic Encyclopedia of Archaeal and Bacterial Type Strains, Phase II (KMG-II): from individual species to whole genera.</title>
        <authorList>
            <person name="Goeker M."/>
        </authorList>
    </citation>
    <scope>NUCLEOTIDE SEQUENCE [LARGE SCALE GENOMIC DNA]</scope>
    <source>
        <strain evidence="1 2">DSM 45601</strain>
    </source>
</reference>
<keyword evidence="2" id="KW-1185">Reference proteome</keyword>
<dbReference type="Proteomes" id="UP000237846">
    <property type="component" value="Unassembled WGS sequence"/>
</dbReference>
<proteinExistence type="predicted"/>
<name>A0A2T0Q2U8_9ACTN</name>
<dbReference type="InterPro" id="IPR010281">
    <property type="entry name" value="DUF885"/>
</dbReference>
<dbReference type="PANTHER" id="PTHR33361">
    <property type="entry name" value="GLR0591 PROTEIN"/>
    <property type="match status" value="1"/>
</dbReference>
<dbReference type="PANTHER" id="PTHR33361:SF2">
    <property type="entry name" value="DUF885 DOMAIN-CONTAINING PROTEIN"/>
    <property type="match status" value="1"/>
</dbReference>
<evidence type="ECO:0000313" key="2">
    <source>
        <dbReference type="Proteomes" id="UP000237846"/>
    </source>
</evidence>
<dbReference type="EMBL" id="PVZC01000005">
    <property type="protein sequence ID" value="PRX98127.1"/>
    <property type="molecule type" value="Genomic_DNA"/>
</dbReference>
<dbReference type="RefSeq" id="WP_211302961.1">
    <property type="nucleotide sequence ID" value="NZ_PVZC01000005.1"/>
</dbReference>
<organism evidence="1 2">
    <name type="scientific">Allonocardiopsis opalescens</name>
    <dbReference type="NCBI Taxonomy" id="1144618"/>
    <lineage>
        <taxon>Bacteria</taxon>
        <taxon>Bacillati</taxon>
        <taxon>Actinomycetota</taxon>
        <taxon>Actinomycetes</taxon>
        <taxon>Streptosporangiales</taxon>
        <taxon>Allonocardiopsis</taxon>
    </lineage>
</organism>
<dbReference type="Pfam" id="PF05960">
    <property type="entry name" value="DUF885"/>
    <property type="match status" value="1"/>
</dbReference>
<accession>A0A2T0Q2U8</accession>
<gene>
    <name evidence="1" type="ORF">CLV72_105480</name>
</gene>
<comment type="caution">
    <text evidence="1">The sequence shown here is derived from an EMBL/GenBank/DDBJ whole genome shotgun (WGS) entry which is preliminary data.</text>
</comment>
<evidence type="ECO:0000313" key="1">
    <source>
        <dbReference type="EMBL" id="PRX98127.1"/>
    </source>
</evidence>